<feature type="region of interest" description="Disordered" evidence="1">
    <location>
        <begin position="67"/>
        <end position="107"/>
    </location>
</feature>
<dbReference type="EMBL" id="GGMS01001781">
    <property type="protein sequence ID" value="MBY70984.1"/>
    <property type="molecule type" value="Transcribed_RNA"/>
</dbReference>
<evidence type="ECO:0000313" key="2">
    <source>
        <dbReference type="EMBL" id="MBY70984.1"/>
    </source>
</evidence>
<protein>
    <submittedName>
        <fullName evidence="2">Uncharacterized protein</fullName>
    </submittedName>
</protein>
<accession>A0A2S2Q011</accession>
<proteinExistence type="predicted"/>
<organism evidence="2">
    <name type="scientific">Sipha flava</name>
    <name type="common">yellow sugarcane aphid</name>
    <dbReference type="NCBI Taxonomy" id="143950"/>
    <lineage>
        <taxon>Eukaryota</taxon>
        <taxon>Metazoa</taxon>
        <taxon>Ecdysozoa</taxon>
        <taxon>Arthropoda</taxon>
        <taxon>Hexapoda</taxon>
        <taxon>Insecta</taxon>
        <taxon>Pterygota</taxon>
        <taxon>Neoptera</taxon>
        <taxon>Paraneoptera</taxon>
        <taxon>Hemiptera</taxon>
        <taxon>Sternorrhyncha</taxon>
        <taxon>Aphidomorpha</taxon>
        <taxon>Aphidoidea</taxon>
        <taxon>Aphididae</taxon>
        <taxon>Sipha</taxon>
    </lineage>
</organism>
<gene>
    <name evidence="2" type="ORF">g.60215</name>
</gene>
<dbReference type="AlphaFoldDB" id="A0A2S2Q011"/>
<reference evidence="2" key="1">
    <citation type="submission" date="2018-04" db="EMBL/GenBank/DDBJ databases">
        <title>Transcriptome assembly of Sipha flava.</title>
        <authorList>
            <person name="Scully E.D."/>
            <person name="Geib S.M."/>
            <person name="Palmer N.A."/>
            <person name="Koch K."/>
            <person name="Bradshaw J."/>
            <person name="Heng-Moss T."/>
            <person name="Sarath G."/>
        </authorList>
    </citation>
    <scope>NUCLEOTIDE SEQUENCE</scope>
</reference>
<sequence length="172" mass="19724">MLLSDFKEAKLVAYHLRTYTRARTCIISIIIISRWPSHFERAPDGRSFIISYVYSCAHAHAPTDLGPYRYSSPRPKRSCRDGKLQARPSTVRPVPRRPHRNGHGRSGDDMIRCLGRAVFSAKQEGMVQGRNSKRGANLNTAYVIFFTKYEKYVVKTISFDKFTSIKSRKIPL</sequence>
<feature type="compositionally biased region" description="Basic residues" evidence="1">
    <location>
        <begin position="94"/>
        <end position="103"/>
    </location>
</feature>
<name>A0A2S2Q011_9HEMI</name>
<evidence type="ECO:0000256" key="1">
    <source>
        <dbReference type="SAM" id="MobiDB-lite"/>
    </source>
</evidence>